<sequence>LGISPPKLLRQTFESLGATYVKIGQFVASAPSVFPPEYVAEFQKCLDATDPTDFAVIKRTVEKDLGVRSIDDVFASFDAEPIASASVAQVHRAVLRAGNKEVVVKVLKPDVEDTLKADLSFVLVVSKVLQFLNPELSRTSLVDIVGDIRASMLEEVDFKKEARNIDAFRRYLDDADLNSIAKAPYVYAQFSGERVMTMEYFKGVALTDLDAIKGVSRGDPEATLVNALNVWFGSVLACESFHADVHAGNLIVCEDGKVGFIDFGIVGRIPAEIFGAIQAFFQATAARDYDRMALALETMGATEGTVDKAKFAADLRAIYEALDAIEPTVVVQGEAAAVSVDQAQVTRLATDLVTCAEENRVKLPRAFGILFKQLIYFDRYVQLLAPDMDVIDDDRV</sequence>
<dbReference type="RefSeq" id="XP_002508497.1">
    <property type="nucleotide sequence ID" value="XM_002508451.1"/>
</dbReference>
<dbReference type="AlphaFoldDB" id="C1FH32"/>
<dbReference type="eggNOG" id="KOG1235">
    <property type="taxonomic scope" value="Eukaryota"/>
</dbReference>
<dbReference type="Proteomes" id="UP000002009">
    <property type="component" value="Chromosome 10"/>
</dbReference>
<proteinExistence type="predicted"/>
<dbReference type="EMBL" id="CP001576">
    <property type="protein sequence ID" value="ACO69755.1"/>
    <property type="molecule type" value="Genomic_DNA"/>
</dbReference>
<evidence type="ECO:0000259" key="1">
    <source>
        <dbReference type="Pfam" id="PF03109"/>
    </source>
</evidence>
<dbReference type="KEGG" id="mis:MICPUN_67124"/>
<dbReference type="GeneID" id="8247044"/>
<dbReference type="STRING" id="296587.C1FH32"/>
<evidence type="ECO:0000313" key="3">
    <source>
        <dbReference type="Proteomes" id="UP000002009"/>
    </source>
</evidence>
<dbReference type="OrthoDB" id="427480at2759"/>
<reference evidence="2 3" key="1">
    <citation type="journal article" date="2009" name="Science">
        <title>Green evolution and dynamic adaptations revealed by genomes of the marine picoeukaryotes Micromonas.</title>
        <authorList>
            <person name="Worden A.Z."/>
            <person name="Lee J.H."/>
            <person name="Mock T."/>
            <person name="Rouze P."/>
            <person name="Simmons M.P."/>
            <person name="Aerts A.L."/>
            <person name="Allen A.E."/>
            <person name="Cuvelier M.L."/>
            <person name="Derelle E."/>
            <person name="Everett M.V."/>
            <person name="Foulon E."/>
            <person name="Grimwood J."/>
            <person name="Gundlach H."/>
            <person name="Henrissat B."/>
            <person name="Napoli C."/>
            <person name="McDonald S.M."/>
            <person name="Parker M.S."/>
            <person name="Rombauts S."/>
            <person name="Salamov A."/>
            <person name="Von Dassow P."/>
            <person name="Badger J.H."/>
            <person name="Coutinho P.M."/>
            <person name="Demir E."/>
            <person name="Dubchak I."/>
            <person name="Gentemann C."/>
            <person name="Eikrem W."/>
            <person name="Gready J.E."/>
            <person name="John U."/>
            <person name="Lanier W."/>
            <person name="Lindquist E.A."/>
            <person name="Lucas S."/>
            <person name="Mayer K.F."/>
            <person name="Moreau H."/>
            <person name="Not F."/>
            <person name="Otillar R."/>
            <person name="Panaud O."/>
            <person name="Pangilinan J."/>
            <person name="Paulsen I."/>
            <person name="Piegu B."/>
            <person name="Poliakov A."/>
            <person name="Robbens S."/>
            <person name="Schmutz J."/>
            <person name="Toulza E."/>
            <person name="Wyss T."/>
            <person name="Zelensky A."/>
            <person name="Zhou K."/>
            <person name="Armbrust E.V."/>
            <person name="Bhattacharya D."/>
            <person name="Goodenough U.W."/>
            <person name="Van de Peer Y."/>
            <person name="Grigoriev I.V."/>
        </authorList>
    </citation>
    <scope>NUCLEOTIDE SEQUENCE [LARGE SCALE GENOMIC DNA]</scope>
    <source>
        <strain evidence="3">RCC299 / NOUM17</strain>
    </source>
</reference>
<dbReference type="CDD" id="cd05121">
    <property type="entry name" value="ABC1_ADCK3-like"/>
    <property type="match status" value="1"/>
</dbReference>
<evidence type="ECO:0000313" key="2">
    <source>
        <dbReference type="EMBL" id="ACO69755.1"/>
    </source>
</evidence>
<keyword evidence="3" id="KW-1185">Reference proteome</keyword>
<dbReference type="InParanoid" id="C1FH32"/>
<dbReference type="InterPro" id="IPR051130">
    <property type="entry name" value="Mito_struct-func_regulator"/>
</dbReference>
<organism evidence="2 3">
    <name type="scientific">Micromonas commoda (strain RCC299 / NOUM17 / CCMP2709)</name>
    <name type="common">Picoplanktonic green alga</name>
    <dbReference type="NCBI Taxonomy" id="296587"/>
    <lineage>
        <taxon>Eukaryota</taxon>
        <taxon>Viridiplantae</taxon>
        <taxon>Chlorophyta</taxon>
        <taxon>Mamiellophyceae</taxon>
        <taxon>Mamiellales</taxon>
        <taxon>Mamiellaceae</taxon>
        <taxon>Micromonas</taxon>
    </lineage>
</organism>
<dbReference type="PANTHER" id="PTHR43173:SF22">
    <property type="entry name" value="OS07G0227800 PROTEIN"/>
    <property type="match status" value="1"/>
</dbReference>
<accession>C1FH32</accession>
<dbReference type="FunCoup" id="C1FH32">
    <property type="interactions" value="389"/>
</dbReference>
<protein>
    <recommendedName>
        <fullName evidence="1">ABC1 atypical kinase-like domain-containing protein</fullName>
    </recommendedName>
</protein>
<dbReference type="InterPro" id="IPR004147">
    <property type="entry name" value="ABC1_dom"/>
</dbReference>
<dbReference type="Pfam" id="PF03109">
    <property type="entry name" value="ABC1"/>
    <property type="match status" value="1"/>
</dbReference>
<dbReference type="OMA" id="GCESFHA"/>
<feature type="domain" description="ABC1 atypical kinase-like" evidence="1">
    <location>
        <begin position="47"/>
        <end position="293"/>
    </location>
</feature>
<dbReference type="GO" id="GO:0005886">
    <property type="term" value="C:plasma membrane"/>
    <property type="evidence" value="ECO:0007669"/>
    <property type="project" value="TreeGrafter"/>
</dbReference>
<feature type="non-terminal residue" evidence="2">
    <location>
        <position position="396"/>
    </location>
</feature>
<dbReference type="PANTHER" id="PTHR43173">
    <property type="entry name" value="ABC1 FAMILY PROTEIN"/>
    <property type="match status" value="1"/>
</dbReference>
<dbReference type="SUPFAM" id="SSF56112">
    <property type="entry name" value="Protein kinase-like (PK-like)"/>
    <property type="match status" value="1"/>
</dbReference>
<dbReference type="GO" id="GO:0010287">
    <property type="term" value="C:plastoglobule"/>
    <property type="evidence" value="ECO:0007669"/>
    <property type="project" value="TreeGrafter"/>
</dbReference>
<feature type="non-terminal residue" evidence="2">
    <location>
        <position position="1"/>
    </location>
</feature>
<name>C1FH32_MICCC</name>
<dbReference type="InterPro" id="IPR011009">
    <property type="entry name" value="Kinase-like_dom_sf"/>
</dbReference>
<gene>
    <name evidence="2" type="ORF">MICPUN_67124</name>
</gene>